<dbReference type="Proteomes" id="UP001154282">
    <property type="component" value="Unassembled WGS sequence"/>
</dbReference>
<keyword evidence="4" id="KW-1185">Reference proteome</keyword>
<organism evidence="3 4">
    <name type="scientific">Linum tenue</name>
    <dbReference type="NCBI Taxonomy" id="586396"/>
    <lineage>
        <taxon>Eukaryota</taxon>
        <taxon>Viridiplantae</taxon>
        <taxon>Streptophyta</taxon>
        <taxon>Embryophyta</taxon>
        <taxon>Tracheophyta</taxon>
        <taxon>Spermatophyta</taxon>
        <taxon>Magnoliopsida</taxon>
        <taxon>eudicotyledons</taxon>
        <taxon>Gunneridae</taxon>
        <taxon>Pentapetalae</taxon>
        <taxon>rosids</taxon>
        <taxon>fabids</taxon>
        <taxon>Malpighiales</taxon>
        <taxon>Linaceae</taxon>
        <taxon>Linum</taxon>
    </lineage>
</organism>
<sequence>MAPTLLIVAAFFLAVAAEQRCTTGRVEADVNSNGYCVYESDIATWLGADALVLLLVNQLLVMEMTRCLMW</sequence>
<feature type="transmembrane region" description="Helical" evidence="1">
    <location>
        <begin position="43"/>
        <end position="61"/>
    </location>
</feature>
<reference evidence="3" key="1">
    <citation type="submission" date="2022-08" db="EMBL/GenBank/DDBJ databases">
        <authorList>
            <person name="Gutierrez-Valencia J."/>
        </authorList>
    </citation>
    <scope>NUCLEOTIDE SEQUENCE</scope>
</reference>
<name>A0AAV0NYV8_9ROSI</name>
<dbReference type="AlphaFoldDB" id="A0AAV0NYV8"/>
<keyword evidence="1" id="KW-0812">Transmembrane</keyword>
<accession>A0AAV0NYV8</accession>
<evidence type="ECO:0000313" key="3">
    <source>
        <dbReference type="EMBL" id="CAI0463527.1"/>
    </source>
</evidence>
<dbReference type="EMBL" id="CAMGYJ010000008">
    <property type="protein sequence ID" value="CAI0463527.1"/>
    <property type="molecule type" value="Genomic_DNA"/>
</dbReference>
<keyword evidence="1" id="KW-0472">Membrane</keyword>
<gene>
    <name evidence="3" type="ORF">LITE_LOCUS35797</name>
</gene>
<evidence type="ECO:0000313" key="4">
    <source>
        <dbReference type="Proteomes" id="UP001154282"/>
    </source>
</evidence>
<feature type="signal peptide" evidence="2">
    <location>
        <begin position="1"/>
        <end position="17"/>
    </location>
</feature>
<evidence type="ECO:0000256" key="1">
    <source>
        <dbReference type="SAM" id="Phobius"/>
    </source>
</evidence>
<comment type="caution">
    <text evidence="3">The sequence shown here is derived from an EMBL/GenBank/DDBJ whole genome shotgun (WGS) entry which is preliminary data.</text>
</comment>
<keyword evidence="2" id="KW-0732">Signal</keyword>
<proteinExistence type="predicted"/>
<protein>
    <submittedName>
        <fullName evidence="3">Uncharacterized protein</fullName>
    </submittedName>
</protein>
<feature type="chain" id="PRO_5043359222" evidence="2">
    <location>
        <begin position="18"/>
        <end position="70"/>
    </location>
</feature>
<keyword evidence="1" id="KW-1133">Transmembrane helix</keyword>
<evidence type="ECO:0000256" key="2">
    <source>
        <dbReference type="SAM" id="SignalP"/>
    </source>
</evidence>